<organism evidence="3 4">
    <name type="scientific">Thalassiosira oceanica</name>
    <name type="common">Marine diatom</name>
    <dbReference type="NCBI Taxonomy" id="159749"/>
    <lineage>
        <taxon>Eukaryota</taxon>
        <taxon>Sar</taxon>
        <taxon>Stramenopiles</taxon>
        <taxon>Ochrophyta</taxon>
        <taxon>Bacillariophyta</taxon>
        <taxon>Coscinodiscophyceae</taxon>
        <taxon>Thalassiosirophycidae</taxon>
        <taxon>Thalassiosirales</taxon>
        <taxon>Thalassiosiraceae</taxon>
        <taxon>Thalassiosira</taxon>
    </lineage>
</organism>
<gene>
    <name evidence="3" type="ORF">THAOC_13428</name>
</gene>
<protein>
    <recommendedName>
        <fullName evidence="2">Macro domain-containing protein</fullName>
    </recommendedName>
</protein>
<dbReference type="Gene3D" id="3.40.220.10">
    <property type="entry name" value="Leucine Aminopeptidase, subunit E, domain 1"/>
    <property type="match status" value="1"/>
</dbReference>
<accession>K0SK89</accession>
<evidence type="ECO:0000256" key="1">
    <source>
        <dbReference type="SAM" id="MobiDB-lite"/>
    </source>
</evidence>
<dbReference type="EMBL" id="AGNL01015570">
    <property type="protein sequence ID" value="EJK65690.1"/>
    <property type="molecule type" value="Genomic_DNA"/>
</dbReference>
<dbReference type="Proteomes" id="UP000266841">
    <property type="component" value="Unassembled WGS sequence"/>
</dbReference>
<keyword evidence="4" id="KW-1185">Reference proteome</keyword>
<dbReference type="PANTHER" id="PTHR11106">
    <property type="entry name" value="GANGLIOSIDE INDUCED DIFFERENTIATION ASSOCIATED PROTEIN 2-RELATED"/>
    <property type="match status" value="1"/>
</dbReference>
<evidence type="ECO:0000313" key="3">
    <source>
        <dbReference type="EMBL" id="EJK65690.1"/>
    </source>
</evidence>
<dbReference type="PANTHER" id="PTHR11106:SF27">
    <property type="entry name" value="MACRO DOMAIN-CONTAINING PROTEIN"/>
    <property type="match status" value="1"/>
</dbReference>
<evidence type="ECO:0000259" key="2">
    <source>
        <dbReference type="PROSITE" id="PS51154"/>
    </source>
</evidence>
<feature type="region of interest" description="Disordered" evidence="1">
    <location>
        <begin position="1"/>
        <end position="20"/>
    </location>
</feature>
<evidence type="ECO:0000313" key="4">
    <source>
        <dbReference type="Proteomes" id="UP000266841"/>
    </source>
</evidence>
<dbReference type="eggNOG" id="ENOG502S65N">
    <property type="taxonomic scope" value="Eukaryota"/>
</dbReference>
<dbReference type="OMA" id="AHHIMGY"/>
<dbReference type="SUPFAM" id="SSF52949">
    <property type="entry name" value="Macro domain-like"/>
    <property type="match status" value="1"/>
</dbReference>
<feature type="domain" description="Macro" evidence="2">
    <location>
        <begin position="72"/>
        <end position="382"/>
    </location>
</feature>
<dbReference type="AlphaFoldDB" id="K0SK89"/>
<dbReference type="PROSITE" id="PS51154">
    <property type="entry name" value="MACRO"/>
    <property type="match status" value="1"/>
</dbReference>
<dbReference type="OrthoDB" id="46567at2759"/>
<dbReference type="InterPro" id="IPR002589">
    <property type="entry name" value="Macro_dom"/>
</dbReference>
<comment type="caution">
    <text evidence="3">The sequence shown here is derived from an EMBL/GenBank/DDBJ whole genome shotgun (WGS) entry which is preliminary data.</text>
</comment>
<dbReference type="InterPro" id="IPR043472">
    <property type="entry name" value="Macro_dom-like"/>
</dbReference>
<name>K0SK89_THAOC</name>
<sequence length="383" mass="41624">MRGSTGTSPPPPAPALLVPSRGRRASCDDTFARPPVCLRRFLRTPCPTYGRFAPEASAEARAGARGFESSSPGISRLAKRRSVEVWVSTCVVTNGPPGCSALVNPSNPYLTGPNSFPYFARGGPQPSKQPGRHAHHIMGYVSSWGGMDSGDGMMFGAETVDGLVHLHGGLRLRGECGLVGTHPSAGFYVDQQASASSDNGTMRVHDNPQGRVKCPVGMAVVTSPGGDELRSRYDAIVHTTPPFYRYPPTLSDELDRLIGCVDIEDEHREHSWSRRLLSSCYRQSLELAFRGRSEEEGVLQSLSRMLRPAEPELSNRRIAIPLLGAGCRGFPNDVAVEIAALESSRWLSDADDNEMKEEEAIVFGLLEDKDASNLSKKIEYLLE</sequence>
<proteinExistence type="predicted"/>
<reference evidence="3 4" key="1">
    <citation type="journal article" date="2012" name="Genome Biol.">
        <title>Genome and low-iron response of an oceanic diatom adapted to chronic iron limitation.</title>
        <authorList>
            <person name="Lommer M."/>
            <person name="Specht M."/>
            <person name="Roy A.S."/>
            <person name="Kraemer L."/>
            <person name="Andreson R."/>
            <person name="Gutowska M.A."/>
            <person name="Wolf J."/>
            <person name="Bergner S.V."/>
            <person name="Schilhabel M.B."/>
            <person name="Klostermeier U.C."/>
            <person name="Beiko R.G."/>
            <person name="Rosenstiel P."/>
            <person name="Hippler M."/>
            <person name="Laroche J."/>
        </authorList>
    </citation>
    <scope>NUCLEOTIDE SEQUENCE [LARGE SCALE GENOMIC DNA]</scope>
    <source>
        <strain evidence="3 4">CCMP1005</strain>
    </source>
</reference>